<dbReference type="InterPro" id="IPR038072">
    <property type="entry name" value="GspK_central_sf"/>
</dbReference>
<evidence type="ECO:0000256" key="4">
    <source>
        <dbReference type="ARBA" id="ARBA00022475"/>
    </source>
</evidence>
<evidence type="ECO:0000313" key="13">
    <source>
        <dbReference type="EMBL" id="SPD72472.1"/>
    </source>
</evidence>
<gene>
    <name evidence="13" type="ORF">PITCH_A1380020</name>
</gene>
<dbReference type="GO" id="GO:0009306">
    <property type="term" value="P:protein secretion"/>
    <property type="evidence" value="ECO:0007669"/>
    <property type="project" value="InterPro"/>
</dbReference>
<dbReference type="AlphaFoldDB" id="A0A445MSR2"/>
<accession>A0A445MSR2</accession>
<keyword evidence="7" id="KW-0653">Protein transport</keyword>
<evidence type="ECO:0000256" key="1">
    <source>
        <dbReference type="ARBA" id="ARBA00004533"/>
    </source>
</evidence>
<keyword evidence="9 10" id="KW-0472">Membrane</keyword>
<feature type="domain" description="T2SS protein K first SAM-like" evidence="12">
    <location>
        <begin position="111"/>
        <end position="220"/>
    </location>
</feature>
<dbReference type="Gene3D" id="3.30.1300.30">
    <property type="entry name" value="GSPII I/J protein-like"/>
    <property type="match status" value="1"/>
</dbReference>
<keyword evidence="3" id="KW-0813">Transport</keyword>
<dbReference type="Pfam" id="PF03934">
    <property type="entry name" value="T2SSK"/>
    <property type="match status" value="1"/>
</dbReference>
<evidence type="ECO:0000256" key="3">
    <source>
        <dbReference type="ARBA" id="ARBA00022448"/>
    </source>
</evidence>
<keyword evidence="5" id="KW-0997">Cell inner membrane</keyword>
<evidence type="ECO:0000256" key="7">
    <source>
        <dbReference type="ARBA" id="ARBA00022927"/>
    </source>
</evidence>
<keyword evidence="4" id="KW-1003">Cell membrane</keyword>
<dbReference type="NCBIfam" id="NF037980">
    <property type="entry name" value="T2SS_GspK"/>
    <property type="match status" value="1"/>
</dbReference>
<dbReference type="EMBL" id="OJIN01000044">
    <property type="protein sequence ID" value="SPD72472.1"/>
    <property type="molecule type" value="Genomic_DNA"/>
</dbReference>
<dbReference type="PIRSF" id="PIRSF002786">
    <property type="entry name" value="XcpX"/>
    <property type="match status" value="1"/>
</dbReference>
<keyword evidence="6 10" id="KW-0812">Transmembrane</keyword>
<dbReference type="Pfam" id="PF21687">
    <property type="entry name" value="T2SSK_1st"/>
    <property type="match status" value="1"/>
</dbReference>
<evidence type="ECO:0000256" key="5">
    <source>
        <dbReference type="ARBA" id="ARBA00022519"/>
    </source>
</evidence>
<dbReference type="SUPFAM" id="SSF158544">
    <property type="entry name" value="GspK insert domain-like"/>
    <property type="match status" value="1"/>
</dbReference>
<reference evidence="13" key="1">
    <citation type="submission" date="2018-01" db="EMBL/GenBank/DDBJ databases">
        <authorList>
            <person name="Regsiter A."/>
            <person name="William W."/>
        </authorList>
    </citation>
    <scope>NUCLEOTIDE SEQUENCE</scope>
    <source>
        <strain evidence="13">TRIP AH-1</strain>
    </source>
</reference>
<comment type="similarity">
    <text evidence="2">Belongs to the GSP K family.</text>
</comment>
<dbReference type="Gene3D" id="1.10.40.60">
    <property type="entry name" value="EpsJ-like"/>
    <property type="match status" value="2"/>
</dbReference>
<sequence>MPLKRLFMDNRGFALIITIMILSLIVPMTLDFNTTTMHYKVSSANLKDGAIASSVAKSGYNLALAILFSDSSSSDFDSLHEPWADREILASAGSSMFTDAKLQLIIVDQSGKININSLVDEQGAPNTAHIFVLRHLMELEEFGIEEGVTGDIVNSILDWIDPDDDTTEEQGHGAEDSYYQGLREPYHCKNGPIETLDELLMVKGMTKEIFSRIARYLTIYGDGKININTAEEPVIMSLSEDIDIEIAAAIIDFRNDEKNDLSEPGWYKNVQGMGELSIDELITTASTHFEIISTGLKGVAEKTVRVMVERDQDELRVLSWKTG</sequence>
<dbReference type="InterPro" id="IPR049179">
    <property type="entry name" value="T2SSK_SAM-like_2nd"/>
</dbReference>
<organism evidence="13">
    <name type="scientific">uncultured Desulfobacterium sp</name>
    <dbReference type="NCBI Taxonomy" id="201089"/>
    <lineage>
        <taxon>Bacteria</taxon>
        <taxon>Pseudomonadati</taxon>
        <taxon>Thermodesulfobacteriota</taxon>
        <taxon>Desulfobacteria</taxon>
        <taxon>Desulfobacterales</taxon>
        <taxon>Desulfobacteriaceae</taxon>
        <taxon>Desulfobacterium</taxon>
        <taxon>environmental samples</taxon>
    </lineage>
</organism>
<evidence type="ECO:0000256" key="8">
    <source>
        <dbReference type="ARBA" id="ARBA00022989"/>
    </source>
</evidence>
<evidence type="ECO:0000256" key="6">
    <source>
        <dbReference type="ARBA" id="ARBA00022692"/>
    </source>
</evidence>
<proteinExistence type="inferred from homology"/>
<dbReference type="PANTHER" id="PTHR38831">
    <property type="entry name" value="TYPE II SECRETION SYSTEM PROTEIN K"/>
    <property type="match status" value="1"/>
</dbReference>
<evidence type="ECO:0000259" key="11">
    <source>
        <dbReference type="Pfam" id="PF03934"/>
    </source>
</evidence>
<evidence type="ECO:0000259" key="12">
    <source>
        <dbReference type="Pfam" id="PF21687"/>
    </source>
</evidence>
<dbReference type="PANTHER" id="PTHR38831:SF2">
    <property type="entry name" value="TYPE II SECRETION SYSTEM PROTEIN K"/>
    <property type="match status" value="1"/>
</dbReference>
<dbReference type="GO" id="GO:0005886">
    <property type="term" value="C:plasma membrane"/>
    <property type="evidence" value="ECO:0007669"/>
    <property type="project" value="UniProtKB-SubCell"/>
</dbReference>
<comment type="subcellular location">
    <subcellularLocation>
        <location evidence="1">Cell inner membrane</location>
    </subcellularLocation>
</comment>
<dbReference type="InterPro" id="IPR049031">
    <property type="entry name" value="T2SSK_SAM-like_1st"/>
</dbReference>
<feature type="transmembrane region" description="Helical" evidence="10">
    <location>
        <begin position="12"/>
        <end position="30"/>
    </location>
</feature>
<name>A0A445MSR2_9BACT</name>
<evidence type="ECO:0000256" key="2">
    <source>
        <dbReference type="ARBA" id="ARBA00007246"/>
    </source>
</evidence>
<evidence type="ECO:0000256" key="10">
    <source>
        <dbReference type="SAM" id="Phobius"/>
    </source>
</evidence>
<protein>
    <submittedName>
        <fullName evidence="13">Putative Type II secretion system protein K</fullName>
    </submittedName>
</protein>
<evidence type="ECO:0000256" key="9">
    <source>
        <dbReference type="ARBA" id="ARBA00023136"/>
    </source>
</evidence>
<keyword evidence="8 10" id="KW-1133">Transmembrane helix</keyword>
<dbReference type="InterPro" id="IPR005628">
    <property type="entry name" value="GspK"/>
</dbReference>
<feature type="domain" description="T2SS protein K second SAM-like" evidence="11">
    <location>
        <begin position="225"/>
        <end position="256"/>
    </location>
</feature>